<feature type="signal peptide" evidence="6">
    <location>
        <begin position="1"/>
        <end position="28"/>
    </location>
</feature>
<accession>A0A1T4RPG7</accession>
<dbReference type="PANTHER" id="PTHR47359">
    <property type="entry name" value="PEPTIDOGLYCAN DL-ENDOPEPTIDASE CWLO"/>
    <property type="match status" value="1"/>
</dbReference>
<evidence type="ECO:0000256" key="3">
    <source>
        <dbReference type="ARBA" id="ARBA00022801"/>
    </source>
</evidence>
<evidence type="ECO:0000256" key="5">
    <source>
        <dbReference type="SAM" id="MobiDB-lite"/>
    </source>
</evidence>
<evidence type="ECO:0000259" key="7">
    <source>
        <dbReference type="PROSITE" id="PS51935"/>
    </source>
</evidence>
<dbReference type="OrthoDB" id="5244330at2"/>
<dbReference type="Proteomes" id="UP000190637">
    <property type="component" value="Unassembled WGS sequence"/>
</dbReference>
<proteinExistence type="inferred from homology"/>
<feature type="domain" description="NlpC/P60" evidence="7">
    <location>
        <begin position="268"/>
        <end position="390"/>
    </location>
</feature>
<keyword evidence="3 8" id="KW-0378">Hydrolase</keyword>
<evidence type="ECO:0000256" key="4">
    <source>
        <dbReference type="ARBA" id="ARBA00022807"/>
    </source>
</evidence>
<dbReference type="InterPro" id="IPR038765">
    <property type="entry name" value="Papain-like_cys_pep_sf"/>
</dbReference>
<dbReference type="InterPro" id="IPR000064">
    <property type="entry name" value="NLP_P60_dom"/>
</dbReference>
<dbReference type="Pfam" id="PF00877">
    <property type="entry name" value="NLPC_P60"/>
    <property type="match status" value="1"/>
</dbReference>
<keyword evidence="6" id="KW-0732">Signal</keyword>
<evidence type="ECO:0000256" key="2">
    <source>
        <dbReference type="ARBA" id="ARBA00022670"/>
    </source>
</evidence>
<evidence type="ECO:0000256" key="6">
    <source>
        <dbReference type="SAM" id="SignalP"/>
    </source>
</evidence>
<dbReference type="GO" id="GO:0008234">
    <property type="term" value="F:cysteine-type peptidase activity"/>
    <property type="evidence" value="ECO:0007669"/>
    <property type="project" value="UniProtKB-KW"/>
</dbReference>
<reference evidence="8 9" key="1">
    <citation type="submission" date="2017-02" db="EMBL/GenBank/DDBJ databases">
        <authorList>
            <person name="Peterson S.W."/>
        </authorList>
    </citation>
    <scope>NUCLEOTIDE SEQUENCE [LARGE SCALE GENOMIC DNA]</scope>
    <source>
        <strain evidence="8 9">DSM 45154</strain>
    </source>
</reference>
<feature type="chain" id="PRO_5011961859" evidence="6">
    <location>
        <begin position="29"/>
        <end position="390"/>
    </location>
</feature>
<keyword evidence="9" id="KW-1185">Reference proteome</keyword>
<sequence>MRRHLAACAGSAMVFSVAFGGVSAPAWAEPEPGPRPAVDSGRHNSGSEPAERDSAKPASPPVADSGRARVRRAEVEPLGEIRSREYFAVLPGTVPARTLAEVRRIDGVEAVEVVDAARVRVDGETTSVLGVDASSFRGFAPEPSARSDEIWQGVAGGGIALSKEVGEQRRLELGHDVEVAGGKGMVELPVWTHATSGVAGIDALVSREVAAELGFPEGNGLVISAPDADLWDLRDRLEEVLGEDAGLQVLAEEPEDRPFDAEGDPVPGTVVERMIAAAESKLGTPYVWGDEGPDSFDCSGLVQWAFAQAGVAVPRVTHDQWWAGEHVDYADARRGDLIFWRTDPTAPDYISHVAIYLGDGMMIEAPRSGDVVKVTEVRMEKMAGLVRVHV</sequence>
<dbReference type="InterPro" id="IPR051794">
    <property type="entry name" value="PG_Endopeptidase_C40"/>
</dbReference>
<feature type="region of interest" description="Disordered" evidence="5">
    <location>
        <begin position="28"/>
        <end position="70"/>
    </location>
</feature>
<dbReference type="RefSeq" id="WP_078762155.1">
    <property type="nucleotide sequence ID" value="NZ_FUWS01000007.1"/>
</dbReference>
<name>A0A1T4RPG7_9ACTN</name>
<dbReference type="AlphaFoldDB" id="A0A1T4RPG7"/>
<comment type="similarity">
    <text evidence="1">Belongs to the peptidase C40 family.</text>
</comment>
<organism evidence="8 9">
    <name type="scientific">Marinactinospora thermotolerans DSM 45154</name>
    <dbReference type="NCBI Taxonomy" id="1122192"/>
    <lineage>
        <taxon>Bacteria</taxon>
        <taxon>Bacillati</taxon>
        <taxon>Actinomycetota</taxon>
        <taxon>Actinomycetes</taxon>
        <taxon>Streptosporangiales</taxon>
        <taxon>Nocardiopsidaceae</taxon>
        <taxon>Marinactinospora</taxon>
    </lineage>
</organism>
<dbReference type="EMBL" id="FUWS01000007">
    <property type="protein sequence ID" value="SKA17561.1"/>
    <property type="molecule type" value="Genomic_DNA"/>
</dbReference>
<dbReference type="PROSITE" id="PS51935">
    <property type="entry name" value="NLPC_P60"/>
    <property type="match status" value="1"/>
</dbReference>
<keyword evidence="4" id="KW-0788">Thiol protease</keyword>
<evidence type="ECO:0000256" key="1">
    <source>
        <dbReference type="ARBA" id="ARBA00007074"/>
    </source>
</evidence>
<dbReference type="Gene3D" id="3.90.1720.10">
    <property type="entry name" value="endopeptidase domain like (from Nostoc punctiforme)"/>
    <property type="match status" value="1"/>
</dbReference>
<protein>
    <submittedName>
        <fullName evidence="8">Cell wall-associated hydrolases (Invasion-associated proteins)</fullName>
    </submittedName>
</protein>
<dbReference type="GO" id="GO:0006508">
    <property type="term" value="P:proteolysis"/>
    <property type="evidence" value="ECO:0007669"/>
    <property type="project" value="UniProtKB-KW"/>
</dbReference>
<gene>
    <name evidence="8" type="ORF">SAMN02745673_02838</name>
</gene>
<evidence type="ECO:0000313" key="8">
    <source>
        <dbReference type="EMBL" id="SKA17561.1"/>
    </source>
</evidence>
<dbReference type="PANTHER" id="PTHR47359:SF3">
    <property type="entry name" value="NLP_P60 DOMAIN-CONTAINING PROTEIN-RELATED"/>
    <property type="match status" value="1"/>
</dbReference>
<evidence type="ECO:0000313" key="9">
    <source>
        <dbReference type="Proteomes" id="UP000190637"/>
    </source>
</evidence>
<dbReference type="STRING" id="1122192.SAMN02745673_02838"/>
<keyword evidence="2" id="KW-0645">Protease</keyword>
<dbReference type="SUPFAM" id="SSF54001">
    <property type="entry name" value="Cysteine proteinases"/>
    <property type="match status" value="1"/>
</dbReference>